<dbReference type="PROSITE" id="PS51819">
    <property type="entry name" value="VOC"/>
    <property type="match status" value="1"/>
</dbReference>
<dbReference type="Gene3D" id="3.10.180.10">
    <property type="entry name" value="2,3-Dihydroxybiphenyl 1,2-Dioxygenase, domain 1"/>
    <property type="match status" value="1"/>
</dbReference>
<dbReference type="InterPro" id="IPR029068">
    <property type="entry name" value="Glyas_Bleomycin-R_OHBP_Dase"/>
</dbReference>
<gene>
    <name evidence="3" type="ORF">GSU10_14940</name>
</gene>
<dbReference type="GO" id="GO:0046872">
    <property type="term" value="F:metal ion binding"/>
    <property type="evidence" value="ECO:0007669"/>
    <property type="project" value="UniProtKB-KW"/>
</dbReference>
<dbReference type="InterPro" id="IPR037523">
    <property type="entry name" value="VOC_core"/>
</dbReference>
<keyword evidence="1" id="KW-0479">Metal-binding</keyword>
<dbReference type="CDD" id="cd06587">
    <property type="entry name" value="VOC"/>
    <property type="match status" value="1"/>
</dbReference>
<evidence type="ECO:0000256" key="1">
    <source>
        <dbReference type="ARBA" id="ARBA00022723"/>
    </source>
</evidence>
<dbReference type="Pfam" id="PF00903">
    <property type="entry name" value="Glyoxalase"/>
    <property type="match status" value="1"/>
</dbReference>
<dbReference type="PROSITE" id="PS00934">
    <property type="entry name" value="GLYOXALASE_I_1"/>
    <property type="match status" value="1"/>
</dbReference>
<reference evidence="4" key="1">
    <citation type="submission" date="2019-12" db="EMBL/GenBank/DDBJ databases">
        <title>Complete and draft genome sequences of new strains and members of some known species of the genus Rathayibacter isolated from plants.</title>
        <authorList>
            <person name="Tarlachkov S.V."/>
            <person name="Starodumova I.P."/>
            <person name="Dorofeeva L.V."/>
            <person name="Prisyazhnaya N.V."/>
            <person name="Leyn S."/>
            <person name="Zlamal J."/>
            <person name="Elan M."/>
            <person name="Osterman A.L."/>
            <person name="Nadler S."/>
            <person name="Subbotin S.A."/>
            <person name="Evtushenko L.I."/>
        </authorList>
    </citation>
    <scope>NUCLEOTIDE SEQUENCE [LARGE SCALE GENOMIC DNA]</scope>
    <source>
        <strain evidence="4">VKM Ac-2761</strain>
    </source>
</reference>
<dbReference type="KEGG" id="rte:GSU10_14940"/>
<dbReference type="SUPFAM" id="SSF54593">
    <property type="entry name" value="Glyoxalase/Bleomycin resistance protein/Dihydroxybiphenyl dioxygenase"/>
    <property type="match status" value="1"/>
</dbReference>
<dbReference type="AlphaFoldDB" id="A0AAE6V7B9"/>
<feature type="domain" description="VOC" evidence="2">
    <location>
        <begin position="7"/>
        <end position="139"/>
    </location>
</feature>
<organism evidence="3 4">
    <name type="scientific">Rathayibacter tanaceti</name>
    <dbReference type="NCBI Taxonomy" id="1671680"/>
    <lineage>
        <taxon>Bacteria</taxon>
        <taxon>Bacillati</taxon>
        <taxon>Actinomycetota</taxon>
        <taxon>Actinomycetes</taxon>
        <taxon>Micrococcales</taxon>
        <taxon>Microbacteriaceae</taxon>
        <taxon>Rathayibacter</taxon>
    </lineage>
</organism>
<protein>
    <submittedName>
        <fullName evidence="3">VOC family protein</fullName>
    </submittedName>
</protein>
<proteinExistence type="predicted"/>
<sequence>MPIPAVDYNHIRLTVRDIAVSRPFYDSVFGFDVAFEAPAADAPQEEKEKLAFVFGGVIYEFPGGLLGLRPVAEGGDHFDEDRIGLDHVSFAVPDLDALKAAAAVLDDLGIEHEPIKDTGGASILEFRDPDNIALEITSPS</sequence>
<dbReference type="InterPro" id="IPR004360">
    <property type="entry name" value="Glyas_Fos-R_dOase_dom"/>
</dbReference>
<dbReference type="GO" id="GO:0004462">
    <property type="term" value="F:lactoylglutathione lyase activity"/>
    <property type="evidence" value="ECO:0007669"/>
    <property type="project" value="InterPro"/>
</dbReference>
<dbReference type="Proteomes" id="UP000465031">
    <property type="component" value="Chromosome"/>
</dbReference>
<dbReference type="EMBL" id="CP047186">
    <property type="protein sequence ID" value="QHC56795.1"/>
    <property type="molecule type" value="Genomic_DNA"/>
</dbReference>
<evidence type="ECO:0000313" key="4">
    <source>
        <dbReference type="Proteomes" id="UP000465031"/>
    </source>
</evidence>
<name>A0AAE6V7B9_9MICO</name>
<evidence type="ECO:0000313" key="3">
    <source>
        <dbReference type="EMBL" id="QHC56795.1"/>
    </source>
</evidence>
<accession>A0AAE6V7B9</accession>
<dbReference type="RefSeq" id="WP_068212522.1">
    <property type="nucleotide sequence ID" value="NZ_CP047186.1"/>
</dbReference>
<dbReference type="InterPro" id="IPR018146">
    <property type="entry name" value="Glyoxalase_1_CS"/>
</dbReference>
<evidence type="ECO:0000259" key="2">
    <source>
        <dbReference type="PROSITE" id="PS51819"/>
    </source>
</evidence>